<evidence type="ECO:0000256" key="1">
    <source>
        <dbReference type="ARBA" id="ARBA00004141"/>
    </source>
</evidence>
<dbReference type="GO" id="GO:0005783">
    <property type="term" value="C:endoplasmic reticulum"/>
    <property type="evidence" value="ECO:0007669"/>
    <property type="project" value="TreeGrafter"/>
</dbReference>
<dbReference type="Pfam" id="PF03798">
    <property type="entry name" value="TRAM_LAG1_CLN8"/>
    <property type="match status" value="1"/>
</dbReference>
<evidence type="ECO:0000256" key="6">
    <source>
        <dbReference type="SAM" id="Phobius"/>
    </source>
</evidence>
<organism evidence="8">
    <name type="scientific">Tetraselmis sp. GSL018</name>
    <dbReference type="NCBI Taxonomy" id="582737"/>
    <lineage>
        <taxon>Eukaryota</taxon>
        <taxon>Viridiplantae</taxon>
        <taxon>Chlorophyta</taxon>
        <taxon>core chlorophytes</taxon>
        <taxon>Chlorodendrophyceae</taxon>
        <taxon>Chlorodendrales</taxon>
        <taxon>Chlorodendraceae</taxon>
        <taxon>Tetraselmis</taxon>
    </lineage>
</organism>
<accession>A0A061R1P2</accession>
<feature type="transmembrane region" description="Helical" evidence="6">
    <location>
        <begin position="148"/>
        <end position="169"/>
    </location>
</feature>
<dbReference type="InterPro" id="IPR050846">
    <property type="entry name" value="TLCD"/>
</dbReference>
<dbReference type="InterPro" id="IPR006634">
    <property type="entry name" value="TLC-dom"/>
</dbReference>
<feature type="transmembrane region" description="Helical" evidence="6">
    <location>
        <begin position="181"/>
        <end position="207"/>
    </location>
</feature>
<dbReference type="SMART" id="SM00724">
    <property type="entry name" value="TLC"/>
    <property type="match status" value="1"/>
</dbReference>
<feature type="transmembrane region" description="Helical" evidence="6">
    <location>
        <begin position="12"/>
        <end position="31"/>
    </location>
</feature>
<dbReference type="PANTHER" id="PTHR13439">
    <property type="entry name" value="CT120 PROTEIN"/>
    <property type="match status" value="1"/>
</dbReference>
<dbReference type="GO" id="GO:0016020">
    <property type="term" value="C:membrane"/>
    <property type="evidence" value="ECO:0007669"/>
    <property type="project" value="UniProtKB-SubCell"/>
</dbReference>
<feature type="transmembrane region" description="Helical" evidence="6">
    <location>
        <begin position="227"/>
        <end position="246"/>
    </location>
</feature>
<comment type="subcellular location">
    <subcellularLocation>
        <location evidence="1">Membrane</location>
        <topology evidence="1">Multi-pass membrane protein</topology>
    </subcellularLocation>
</comment>
<evidence type="ECO:0000256" key="5">
    <source>
        <dbReference type="PROSITE-ProRule" id="PRU00205"/>
    </source>
</evidence>
<evidence type="ECO:0000256" key="2">
    <source>
        <dbReference type="ARBA" id="ARBA00022692"/>
    </source>
</evidence>
<dbReference type="AlphaFoldDB" id="A0A061R1P2"/>
<sequence length="266" mass="30180">MLSVDTLTSLYRLAVVASAFLFFNLGLRVVPIRTWLLRAIRKDESLLTEEQVKGYVHGVAHRITSHLHNTFAIPLGLWIVLDPALRDDPLYGTSPAGEALVTLSAGYFVHDLLVVCLCLEEAGLGFLLHAFFCSALYCYGVFYQQLHYFAAAFILWEMSTPFVQLRWFLYEMGMKNTRVYVANGIMMMAAFFLSRLVMGAYFSYVFWGATQAELENPRPGGFPAPGVHFFRVANVCLQGLNCFWFYKMLRGALQLLRKGRPREKAS</sequence>
<evidence type="ECO:0000313" key="8">
    <source>
        <dbReference type="EMBL" id="JAC64466.1"/>
    </source>
</evidence>
<protein>
    <submittedName>
        <fullName evidence="8">Duf887-domain-containing protein</fullName>
    </submittedName>
</protein>
<proteinExistence type="predicted"/>
<gene>
    <name evidence="8" type="ORF">TSPGSL018_18249</name>
</gene>
<dbReference type="EMBL" id="GBEZ01022373">
    <property type="protein sequence ID" value="JAC64466.1"/>
    <property type="molecule type" value="Transcribed_RNA"/>
</dbReference>
<keyword evidence="2 5" id="KW-0812">Transmembrane</keyword>
<feature type="domain" description="TLC" evidence="7">
    <location>
        <begin position="54"/>
        <end position="257"/>
    </location>
</feature>
<keyword evidence="4 5" id="KW-0472">Membrane</keyword>
<name>A0A061R1P2_9CHLO</name>
<dbReference type="PANTHER" id="PTHR13439:SF0">
    <property type="entry name" value="TOPOISOMERASE I DAMAGE AFFECTED PROTEIN 4"/>
    <property type="match status" value="1"/>
</dbReference>
<feature type="transmembrane region" description="Helical" evidence="6">
    <location>
        <begin position="122"/>
        <end position="142"/>
    </location>
</feature>
<evidence type="ECO:0000256" key="4">
    <source>
        <dbReference type="ARBA" id="ARBA00023136"/>
    </source>
</evidence>
<dbReference type="PROSITE" id="PS50922">
    <property type="entry name" value="TLC"/>
    <property type="match status" value="1"/>
</dbReference>
<keyword evidence="3 6" id="KW-1133">Transmembrane helix</keyword>
<evidence type="ECO:0000259" key="7">
    <source>
        <dbReference type="PROSITE" id="PS50922"/>
    </source>
</evidence>
<reference evidence="8" key="1">
    <citation type="submission" date="2014-05" db="EMBL/GenBank/DDBJ databases">
        <title>The transcriptome of the halophilic microalga Tetraselmis sp. GSL018 isolated from the Great Salt Lake, Utah.</title>
        <authorList>
            <person name="Jinkerson R.E."/>
            <person name="D'Adamo S."/>
            <person name="Posewitz M.C."/>
        </authorList>
    </citation>
    <scope>NUCLEOTIDE SEQUENCE</scope>
    <source>
        <strain evidence="8">GSL018</strain>
    </source>
</reference>
<dbReference type="GO" id="GO:0055088">
    <property type="term" value="P:lipid homeostasis"/>
    <property type="evidence" value="ECO:0007669"/>
    <property type="project" value="TreeGrafter"/>
</dbReference>
<evidence type="ECO:0000256" key="3">
    <source>
        <dbReference type="ARBA" id="ARBA00022989"/>
    </source>
</evidence>